<keyword evidence="4 7" id="KW-0808">Transferase</keyword>
<dbReference type="PANTHER" id="PTHR12049">
    <property type="entry name" value="PROTEIN ARGININE METHYLTRANSFERASE NDUFAF7, MITOCHONDRIAL"/>
    <property type="match status" value="1"/>
</dbReference>
<dbReference type="GO" id="GO:0035243">
    <property type="term" value="F:protein-arginine omega-N symmetric methyltransferase activity"/>
    <property type="evidence" value="ECO:0007669"/>
    <property type="project" value="UniProtKB-EC"/>
</dbReference>
<proteinExistence type="inferred from homology"/>
<dbReference type="AlphaFoldDB" id="A0A9W8LN49"/>
<dbReference type="InterPro" id="IPR038375">
    <property type="entry name" value="NDUFAF7_sf"/>
</dbReference>
<evidence type="ECO:0000256" key="4">
    <source>
        <dbReference type="ARBA" id="ARBA00022679"/>
    </source>
</evidence>
<evidence type="ECO:0000256" key="8">
    <source>
        <dbReference type="SAM" id="MobiDB-lite"/>
    </source>
</evidence>
<feature type="region of interest" description="Disordered" evidence="8">
    <location>
        <begin position="1"/>
        <end position="62"/>
    </location>
</feature>
<evidence type="ECO:0000256" key="7">
    <source>
        <dbReference type="RuleBase" id="RU364114"/>
    </source>
</evidence>
<evidence type="ECO:0000256" key="3">
    <source>
        <dbReference type="ARBA" id="ARBA00022603"/>
    </source>
</evidence>
<comment type="function">
    <text evidence="7">Arginine methyltransferase involved in the assembly or stability of mitochondrial NADH:ubiquinone oxidoreductase complex (complex I).</text>
</comment>
<comment type="catalytic activity">
    <reaction evidence="6 7">
        <text>L-arginyl-[protein] + 2 S-adenosyl-L-methionine = N(omega),N(omega)'-dimethyl-L-arginyl-[protein] + 2 S-adenosyl-L-homocysteine + 2 H(+)</text>
        <dbReference type="Rhea" id="RHEA:48108"/>
        <dbReference type="Rhea" id="RHEA-COMP:10532"/>
        <dbReference type="Rhea" id="RHEA-COMP:11992"/>
        <dbReference type="ChEBI" id="CHEBI:15378"/>
        <dbReference type="ChEBI" id="CHEBI:29965"/>
        <dbReference type="ChEBI" id="CHEBI:57856"/>
        <dbReference type="ChEBI" id="CHEBI:59789"/>
        <dbReference type="ChEBI" id="CHEBI:88221"/>
        <dbReference type="EC" id="2.1.1.320"/>
    </reaction>
</comment>
<gene>
    <name evidence="9" type="ORF">H4R18_000294</name>
</gene>
<keyword evidence="10" id="KW-1185">Reference proteome</keyword>
<keyword evidence="5 7" id="KW-0496">Mitochondrion</keyword>
<dbReference type="EMBL" id="JANBUL010000006">
    <property type="protein sequence ID" value="KAJ2785905.1"/>
    <property type="molecule type" value="Genomic_DNA"/>
</dbReference>
<dbReference type="InterPro" id="IPR029063">
    <property type="entry name" value="SAM-dependent_MTases_sf"/>
</dbReference>
<dbReference type="SUPFAM" id="SSF53335">
    <property type="entry name" value="S-adenosyl-L-methionine-dependent methyltransferases"/>
    <property type="match status" value="1"/>
</dbReference>
<dbReference type="PANTHER" id="PTHR12049:SF5">
    <property type="entry name" value="PROTEIN ARGININE METHYLTRANSFERASE NDUFAF7 HOMOLOG, MITOCHONDRIAL"/>
    <property type="match status" value="1"/>
</dbReference>
<dbReference type="Gene3D" id="3.40.50.12710">
    <property type="match status" value="1"/>
</dbReference>
<dbReference type="GO" id="GO:0032259">
    <property type="term" value="P:methylation"/>
    <property type="evidence" value="ECO:0007669"/>
    <property type="project" value="UniProtKB-KW"/>
</dbReference>
<reference evidence="9" key="1">
    <citation type="submission" date="2022-07" db="EMBL/GenBank/DDBJ databases">
        <title>Phylogenomic reconstructions and comparative analyses of Kickxellomycotina fungi.</title>
        <authorList>
            <person name="Reynolds N.K."/>
            <person name="Stajich J.E."/>
            <person name="Barry K."/>
            <person name="Grigoriev I.V."/>
            <person name="Crous P."/>
            <person name="Smith M.E."/>
        </authorList>
    </citation>
    <scope>NUCLEOTIDE SEQUENCE</scope>
    <source>
        <strain evidence="9">NBRC 105414</strain>
    </source>
</reference>
<dbReference type="OrthoDB" id="17415at2759"/>
<evidence type="ECO:0000256" key="1">
    <source>
        <dbReference type="ARBA" id="ARBA00004173"/>
    </source>
</evidence>
<evidence type="ECO:0000256" key="6">
    <source>
        <dbReference type="ARBA" id="ARBA00048612"/>
    </source>
</evidence>
<dbReference type="GO" id="GO:0005739">
    <property type="term" value="C:mitochondrion"/>
    <property type="evidence" value="ECO:0007669"/>
    <property type="project" value="UniProtKB-SubCell"/>
</dbReference>
<organism evidence="9 10">
    <name type="scientific">Coemansia javaensis</name>
    <dbReference type="NCBI Taxonomy" id="2761396"/>
    <lineage>
        <taxon>Eukaryota</taxon>
        <taxon>Fungi</taxon>
        <taxon>Fungi incertae sedis</taxon>
        <taxon>Zoopagomycota</taxon>
        <taxon>Kickxellomycotina</taxon>
        <taxon>Kickxellomycetes</taxon>
        <taxon>Kickxellales</taxon>
        <taxon>Kickxellaceae</taxon>
        <taxon>Coemansia</taxon>
    </lineage>
</organism>
<evidence type="ECO:0000313" key="9">
    <source>
        <dbReference type="EMBL" id="KAJ2785905.1"/>
    </source>
</evidence>
<comment type="caution">
    <text evidence="9">The sequence shown here is derived from an EMBL/GenBank/DDBJ whole genome shotgun (WGS) entry which is preliminary data.</text>
</comment>
<evidence type="ECO:0000313" key="10">
    <source>
        <dbReference type="Proteomes" id="UP001140217"/>
    </source>
</evidence>
<name>A0A9W8LN49_9FUNG</name>
<accession>A0A9W8LN49</accession>
<dbReference type="InterPro" id="IPR003788">
    <property type="entry name" value="NDUFAF7"/>
</dbReference>
<comment type="similarity">
    <text evidence="2 7">Belongs to the NDUFAF7 family.</text>
</comment>
<sequence>MRVPWGRRAAPAPCRSLKTKGPGHAGQRQRQRKPGPAAKPDPRPDPRSGPQASTRPETPGLVKGYLDTVRDIMRMPLTTADASAPSARVTAEHCAAHCTQPPRNVTMLARDFICDSLYNPAYGYFSRQALIFSPRTGYDFPRFRDSAEFLKVMGQQYDEVERELDDVRSIPRQLWHTPTEILKPWYGYAVARHIVQQHKADRAAGAHADPLVIYEVGGGNGTLMLNILDYVREHEPEIYAHAEYNLVEISPKLARQQLSRQAGGASSPHANIKIVNRSILDWTARVDGACFVVAMEVIDNLAHDVVRYGFETGEPYQAVVRVHGDGEFEELYEPATDPLVAEYLQARAALADPPYRSPALPSALYRRARSLLPLAPNMTEAEFIPTHAFRFMQILGRCFPRHRLVLSDFYRLPDTIPGPVDAPVVQTRFDGSMVPCETYLVQPGWFDIFFPTNFELLQRLYDRVRPAGAPRSRVCSQREFALANADLPRTATRSGENPMLDFYENNKFLLS</sequence>
<protein>
    <recommendedName>
        <fullName evidence="7">Protein arginine methyltransferase NDUFAF7</fullName>
        <ecNumber evidence="7">2.1.1.320</ecNumber>
    </recommendedName>
</protein>
<dbReference type="Pfam" id="PF02636">
    <property type="entry name" value="Methyltransf_28"/>
    <property type="match status" value="1"/>
</dbReference>
<keyword evidence="3 7" id="KW-0489">Methyltransferase</keyword>
<dbReference type="EC" id="2.1.1.320" evidence="7"/>
<dbReference type="Proteomes" id="UP001140217">
    <property type="component" value="Unassembled WGS sequence"/>
</dbReference>
<evidence type="ECO:0000256" key="5">
    <source>
        <dbReference type="ARBA" id="ARBA00023128"/>
    </source>
</evidence>
<comment type="subcellular location">
    <subcellularLocation>
        <location evidence="1 7">Mitochondrion</location>
    </subcellularLocation>
</comment>
<evidence type="ECO:0000256" key="2">
    <source>
        <dbReference type="ARBA" id="ARBA00005891"/>
    </source>
</evidence>